<evidence type="ECO:0000256" key="10">
    <source>
        <dbReference type="ARBA" id="ARBA00022989"/>
    </source>
</evidence>
<evidence type="ECO:0000259" key="14">
    <source>
        <dbReference type="PROSITE" id="PS50109"/>
    </source>
</evidence>
<dbReference type="SMART" id="SM00387">
    <property type="entry name" value="HATPase_c"/>
    <property type="match status" value="1"/>
</dbReference>
<gene>
    <name evidence="16" type="ORF">LCGC14_0077850</name>
</gene>
<dbReference type="EMBL" id="LAZR01000019">
    <property type="protein sequence ID" value="KKO05513.1"/>
    <property type="molecule type" value="Genomic_DNA"/>
</dbReference>
<evidence type="ECO:0000256" key="1">
    <source>
        <dbReference type="ARBA" id="ARBA00000085"/>
    </source>
</evidence>
<evidence type="ECO:0000256" key="11">
    <source>
        <dbReference type="ARBA" id="ARBA00023012"/>
    </source>
</evidence>
<keyword evidence="7" id="KW-0547">Nucleotide-binding</keyword>
<keyword evidence="6 13" id="KW-0812">Transmembrane</keyword>
<dbReference type="PANTHER" id="PTHR45436:SF4">
    <property type="entry name" value="SENSOR PROTEIN PHOQ"/>
    <property type="match status" value="1"/>
</dbReference>
<sequence>MVTTRIGGYSLQNRLLVAVSVLLTVFLGLTGVVLDRAFRNSLETGVAEQLQVQIYVLLAAVDETDGNFYFSENLREPRFSQLNSNLYGFISSASEGELLRTSSALDIDYETLSLDYDLGIGNTSFGRLQTTSGSEFFVSSYAVTWENRRSPILFSVLESTDTFKAEAAGFRNSLWSWLGGLAVLLLVLQVLLLRWGLAPLRRLATDLQQIEAGQSEALDTSYPRELSAVTRNLNLLIQSERKQQSRYRTTLADLAHSLKTPLAVIQGELGRDAAGNSQESLVQEQLDRMNQIVTYQLQRAVSAGNASTLARQVNVADVVARVSRTLQKVYADKAVNIELNIDPALNFLGDERDLMEMLGNLLDNACKYGRGKVAVSAVLLSDAPPSMRLQIEDNGPGISADDRDRVLQRGVRLDTLAQGQGIGLAVVADIATGYGASVSVADSRLGGAAIVIVFDNIRVAD</sequence>
<proteinExistence type="predicted"/>
<evidence type="ECO:0000256" key="2">
    <source>
        <dbReference type="ARBA" id="ARBA00004370"/>
    </source>
</evidence>
<feature type="transmembrane region" description="Helical" evidence="13">
    <location>
        <begin position="174"/>
        <end position="197"/>
    </location>
</feature>
<feature type="transmembrane region" description="Helical" evidence="13">
    <location>
        <begin position="15"/>
        <end position="34"/>
    </location>
</feature>
<dbReference type="InterPro" id="IPR003661">
    <property type="entry name" value="HisK_dim/P_dom"/>
</dbReference>
<evidence type="ECO:0000256" key="9">
    <source>
        <dbReference type="ARBA" id="ARBA00022840"/>
    </source>
</evidence>
<dbReference type="InterPro" id="IPR003660">
    <property type="entry name" value="HAMP_dom"/>
</dbReference>
<keyword evidence="12 13" id="KW-0472">Membrane</keyword>
<dbReference type="SUPFAM" id="SSF47384">
    <property type="entry name" value="Homodimeric domain of signal transducing histidine kinase"/>
    <property type="match status" value="1"/>
</dbReference>
<evidence type="ECO:0000256" key="6">
    <source>
        <dbReference type="ARBA" id="ARBA00022692"/>
    </source>
</evidence>
<name>A0A0F9VZT7_9ZZZZ</name>
<dbReference type="EC" id="2.7.13.3" evidence="3"/>
<dbReference type="GO" id="GO:0005886">
    <property type="term" value="C:plasma membrane"/>
    <property type="evidence" value="ECO:0007669"/>
    <property type="project" value="TreeGrafter"/>
</dbReference>
<dbReference type="Gene3D" id="3.30.565.10">
    <property type="entry name" value="Histidine kinase-like ATPase, C-terminal domain"/>
    <property type="match status" value="1"/>
</dbReference>
<dbReference type="PRINTS" id="PR00344">
    <property type="entry name" value="BCTRLSENSOR"/>
</dbReference>
<evidence type="ECO:0000256" key="12">
    <source>
        <dbReference type="ARBA" id="ARBA00023136"/>
    </source>
</evidence>
<dbReference type="InterPro" id="IPR003594">
    <property type="entry name" value="HATPase_dom"/>
</dbReference>
<feature type="domain" description="Histidine kinase" evidence="14">
    <location>
        <begin position="253"/>
        <end position="458"/>
    </location>
</feature>
<evidence type="ECO:0000256" key="7">
    <source>
        <dbReference type="ARBA" id="ARBA00022741"/>
    </source>
</evidence>
<dbReference type="InterPro" id="IPR036097">
    <property type="entry name" value="HisK_dim/P_sf"/>
</dbReference>
<dbReference type="SUPFAM" id="SSF55874">
    <property type="entry name" value="ATPase domain of HSP90 chaperone/DNA topoisomerase II/histidine kinase"/>
    <property type="match status" value="1"/>
</dbReference>
<dbReference type="InterPro" id="IPR050428">
    <property type="entry name" value="TCS_sensor_his_kinase"/>
</dbReference>
<keyword evidence="5" id="KW-0808">Transferase</keyword>
<evidence type="ECO:0000256" key="13">
    <source>
        <dbReference type="SAM" id="Phobius"/>
    </source>
</evidence>
<evidence type="ECO:0000259" key="15">
    <source>
        <dbReference type="PROSITE" id="PS50885"/>
    </source>
</evidence>
<evidence type="ECO:0000256" key="8">
    <source>
        <dbReference type="ARBA" id="ARBA00022777"/>
    </source>
</evidence>
<reference evidence="16" key="1">
    <citation type="journal article" date="2015" name="Nature">
        <title>Complex archaea that bridge the gap between prokaryotes and eukaryotes.</title>
        <authorList>
            <person name="Spang A."/>
            <person name="Saw J.H."/>
            <person name="Jorgensen S.L."/>
            <person name="Zaremba-Niedzwiedzka K."/>
            <person name="Martijn J."/>
            <person name="Lind A.E."/>
            <person name="van Eijk R."/>
            <person name="Schleper C."/>
            <person name="Guy L."/>
            <person name="Ettema T.J."/>
        </authorList>
    </citation>
    <scope>NUCLEOTIDE SEQUENCE</scope>
</reference>
<accession>A0A0F9VZT7</accession>
<keyword evidence="4" id="KW-0597">Phosphoprotein</keyword>
<comment type="caution">
    <text evidence="16">The sequence shown here is derived from an EMBL/GenBank/DDBJ whole genome shotgun (WGS) entry which is preliminary data.</text>
</comment>
<evidence type="ECO:0000256" key="3">
    <source>
        <dbReference type="ARBA" id="ARBA00012438"/>
    </source>
</evidence>
<keyword evidence="10 13" id="KW-1133">Transmembrane helix</keyword>
<comment type="catalytic activity">
    <reaction evidence="1">
        <text>ATP + protein L-histidine = ADP + protein N-phospho-L-histidine.</text>
        <dbReference type="EC" id="2.7.13.3"/>
    </reaction>
</comment>
<dbReference type="Pfam" id="PF02518">
    <property type="entry name" value="HATPase_c"/>
    <property type="match status" value="1"/>
</dbReference>
<keyword evidence="8" id="KW-0418">Kinase</keyword>
<evidence type="ECO:0000256" key="4">
    <source>
        <dbReference type="ARBA" id="ARBA00022553"/>
    </source>
</evidence>
<dbReference type="CDD" id="cd16954">
    <property type="entry name" value="HATPase_PhoQ-like"/>
    <property type="match status" value="1"/>
</dbReference>
<evidence type="ECO:0000313" key="16">
    <source>
        <dbReference type="EMBL" id="KKO05513.1"/>
    </source>
</evidence>
<evidence type="ECO:0000256" key="5">
    <source>
        <dbReference type="ARBA" id="ARBA00022679"/>
    </source>
</evidence>
<dbReference type="InterPro" id="IPR004358">
    <property type="entry name" value="Sig_transdc_His_kin-like_C"/>
</dbReference>
<dbReference type="InterPro" id="IPR036890">
    <property type="entry name" value="HATPase_C_sf"/>
</dbReference>
<feature type="domain" description="HAMP" evidence="15">
    <location>
        <begin position="194"/>
        <end position="245"/>
    </location>
</feature>
<dbReference type="InterPro" id="IPR058619">
    <property type="entry name" value="PhoQ/CarS-like_HATPase"/>
</dbReference>
<protein>
    <recommendedName>
        <fullName evidence="3">histidine kinase</fullName>
        <ecNumber evidence="3">2.7.13.3</ecNumber>
    </recommendedName>
</protein>
<keyword evidence="9" id="KW-0067">ATP-binding</keyword>
<dbReference type="Gene3D" id="1.10.287.130">
    <property type="match status" value="1"/>
</dbReference>
<dbReference type="InterPro" id="IPR005467">
    <property type="entry name" value="His_kinase_dom"/>
</dbReference>
<organism evidence="16">
    <name type="scientific">marine sediment metagenome</name>
    <dbReference type="NCBI Taxonomy" id="412755"/>
    <lineage>
        <taxon>unclassified sequences</taxon>
        <taxon>metagenomes</taxon>
        <taxon>ecological metagenomes</taxon>
    </lineage>
</organism>
<dbReference type="AlphaFoldDB" id="A0A0F9VZT7"/>
<dbReference type="PROSITE" id="PS50109">
    <property type="entry name" value="HIS_KIN"/>
    <property type="match status" value="1"/>
</dbReference>
<dbReference type="GO" id="GO:0005524">
    <property type="term" value="F:ATP binding"/>
    <property type="evidence" value="ECO:0007669"/>
    <property type="project" value="UniProtKB-KW"/>
</dbReference>
<dbReference type="PANTHER" id="PTHR45436">
    <property type="entry name" value="SENSOR HISTIDINE KINASE YKOH"/>
    <property type="match status" value="1"/>
</dbReference>
<dbReference type="GO" id="GO:0000155">
    <property type="term" value="F:phosphorelay sensor kinase activity"/>
    <property type="evidence" value="ECO:0007669"/>
    <property type="project" value="InterPro"/>
</dbReference>
<keyword evidence="11" id="KW-0902">Two-component regulatory system</keyword>
<dbReference type="CDD" id="cd00082">
    <property type="entry name" value="HisKA"/>
    <property type="match status" value="1"/>
</dbReference>
<dbReference type="PROSITE" id="PS50885">
    <property type="entry name" value="HAMP"/>
    <property type="match status" value="1"/>
</dbReference>
<comment type="subcellular location">
    <subcellularLocation>
        <location evidence="2">Membrane</location>
    </subcellularLocation>
</comment>